<dbReference type="Proteomes" id="UP000092124">
    <property type="component" value="Unassembled WGS sequence"/>
</dbReference>
<sequence>SCHIGLSIFNSDLISFGCLCLEVVDEDDYLNLDAMDVYVVPVPLAPKSTGALIKDFPKDEMKADFDIKPGA</sequence>
<feature type="non-terminal residue" evidence="1">
    <location>
        <position position="71"/>
    </location>
</feature>
<protein>
    <submittedName>
        <fullName evidence="1">Uncharacterized protein</fullName>
    </submittedName>
</protein>
<keyword evidence="2" id="KW-1185">Reference proteome</keyword>
<proteinExistence type="predicted"/>
<feature type="non-terminal residue" evidence="1">
    <location>
        <position position="1"/>
    </location>
</feature>
<reference evidence="1 2" key="1">
    <citation type="submission" date="2016-06" db="EMBL/GenBank/DDBJ databases">
        <title>The Draft Genome Sequence and Annotation of the Desert Woodrat Neotoma lepida.</title>
        <authorList>
            <person name="Campbell M."/>
            <person name="Oakeson K.F."/>
            <person name="Yandell M."/>
            <person name="Halpert J.R."/>
            <person name="Dearing D."/>
        </authorList>
    </citation>
    <scope>NUCLEOTIDE SEQUENCE [LARGE SCALE GENOMIC DNA]</scope>
    <source>
        <strain evidence="1">417</strain>
        <tissue evidence="1">Liver</tissue>
    </source>
</reference>
<comment type="caution">
    <text evidence="1">The sequence shown here is derived from an EMBL/GenBank/DDBJ whole genome shotgun (WGS) entry which is preliminary data.</text>
</comment>
<dbReference type="AlphaFoldDB" id="A0A1A6HUI9"/>
<organism evidence="1 2">
    <name type="scientific">Neotoma lepida</name>
    <name type="common">Desert woodrat</name>
    <dbReference type="NCBI Taxonomy" id="56216"/>
    <lineage>
        <taxon>Eukaryota</taxon>
        <taxon>Metazoa</taxon>
        <taxon>Chordata</taxon>
        <taxon>Craniata</taxon>
        <taxon>Vertebrata</taxon>
        <taxon>Euteleostomi</taxon>
        <taxon>Mammalia</taxon>
        <taxon>Eutheria</taxon>
        <taxon>Euarchontoglires</taxon>
        <taxon>Glires</taxon>
        <taxon>Rodentia</taxon>
        <taxon>Myomorpha</taxon>
        <taxon>Muroidea</taxon>
        <taxon>Cricetidae</taxon>
        <taxon>Neotominae</taxon>
        <taxon>Neotoma</taxon>
    </lineage>
</organism>
<name>A0A1A6HUI9_NEOLE</name>
<evidence type="ECO:0000313" key="1">
    <source>
        <dbReference type="EMBL" id="OBS81906.1"/>
    </source>
</evidence>
<gene>
    <name evidence="1" type="ORF">A6R68_24104</name>
</gene>
<accession>A0A1A6HUI9</accession>
<dbReference type="EMBL" id="LZPO01008697">
    <property type="protein sequence ID" value="OBS81906.1"/>
    <property type="molecule type" value="Genomic_DNA"/>
</dbReference>
<evidence type="ECO:0000313" key="2">
    <source>
        <dbReference type="Proteomes" id="UP000092124"/>
    </source>
</evidence>